<sequence>MNIYFATFFCLATLTLSLKSIDLSFRLLSTWVPPGIQEALDQACHSELHSQVGLMATYLDMEGYHSHQRNPELELLHLHANMCRAKAEVEVYELAIENAPASNSSDSNTSSSPGPTLQPPLEEMSYHQECIYARSVVNRWD</sequence>
<dbReference type="AlphaFoldDB" id="A0A9P7CY67"/>
<proteinExistence type="predicted"/>
<organism evidence="3 4">
    <name type="scientific">Suillus placidus</name>
    <dbReference type="NCBI Taxonomy" id="48579"/>
    <lineage>
        <taxon>Eukaryota</taxon>
        <taxon>Fungi</taxon>
        <taxon>Dikarya</taxon>
        <taxon>Basidiomycota</taxon>
        <taxon>Agaricomycotina</taxon>
        <taxon>Agaricomycetes</taxon>
        <taxon>Agaricomycetidae</taxon>
        <taxon>Boletales</taxon>
        <taxon>Suillineae</taxon>
        <taxon>Suillaceae</taxon>
        <taxon>Suillus</taxon>
    </lineage>
</organism>
<feature type="region of interest" description="Disordered" evidence="1">
    <location>
        <begin position="100"/>
        <end position="120"/>
    </location>
</feature>
<dbReference type="OrthoDB" id="2615170at2759"/>
<dbReference type="Proteomes" id="UP000714275">
    <property type="component" value="Unassembled WGS sequence"/>
</dbReference>
<feature type="signal peptide" evidence="2">
    <location>
        <begin position="1"/>
        <end position="17"/>
    </location>
</feature>
<name>A0A9P7CY67_9AGAM</name>
<protein>
    <submittedName>
        <fullName evidence="3">Uncharacterized protein</fullName>
    </submittedName>
</protein>
<evidence type="ECO:0000313" key="3">
    <source>
        <dbReference type="EMBL" id="KAG1772259.1"/>
    </source>
</evidence>
<feature type="compositionally biased region" description="Low complexity" evidence="1">
    <location>
        <begin position="102"/>
        <end position="112"/>
    </location>
</feature>
<evidence type="ECO:0000256" key="1">
    <source>
        <dbReference type="SAM" id="MobiDB-lite"/>
    </source>
</evidence>
<reference evidence="3" key="1">
    <citation type="journal article" date="2020" name="New Phytol.">
        <title>Comparative genomics reveals dynamic genome evolution in host specialist ectomycorrhizal fungi.</title>
        <authorList>
            <person name="Lofgren L.A."/>
            <person name="Nguyen N.H."/>
            <person name="Vilgalys R."/>
            <person name="Ruytinx J."/>
            <person name="Liao H.L."/>
            <person name="Branco S."/>
            <person name="Kuo A."/>
            <person name="LaButti K."/>
            <person name="Lipzen A."/>
            <person name="Andreopoulos W."/>
            <person name="Pangilinan J."/>
            <person name="Riley R."/>
            <person name="Hundley H."/>
            <person name="Na H."/>
            <person name="Barry K."/>
            <person name="Grigoriev I.V."/>
            <person name="Stajich J.E."/>
            <person name="Kennedy P.G."/>
        </authorList>
    </citation>
    <scope>NUCLEOTIDE SEQUENCE</scope>
    <source>
        <strain evidence="3">DOB743</strain>
    </source>
</reference>
<keyword evidence="2" id="KW-0732">Signal</keyword>
<accession>A0A9P7CY67</accession>
<evidence type="ECO:0000256" key="2">
    <source>
        <dbReference type="SAM" id="SignalP"/>
    </source>
</evidence>
<gene>
    <name evidence="3" type="ORF">EV702DRAFT_1048715</name>
</gene>
<evidence type="ECO:0000313" key="4">
    <source>
        <dbReference type="Proteomes" id="UP000714275"/>
    </source>
</evidence>
<dbReference type="EMBL" id="JABBWD010000054">
    <property type="protein sequence ID" value="KAG1772259.1"/>
    <property type="molecule type" value="Genomic_DNA"/>
</dbReference>
<keyword evidence="4" id="KW-1185">Reference proteome</keyword>
<comment type="caution">
    <text evidence="3">The sequence shown here is derived from an EMBL/GenBank/DDBJ whole genome shotgun (WGS) entry which is preliminary data.</text>
</comment>
<feature type="chain" id="PRO_5040284721" evidence="2">
    <location>
        <begin position="18"/>
        <end position="141"/>
    </location>
</feature>